<accession>A0ACC3N0X3</accession>
<comment type="caution">
    <text evidence="1">The sequence shown here is derived from an EMBL/GenBank/DDBJ whole genome shotgun (WGS) entry which is preliminary data.</text>
</comment>
<sequence length="502" mass="54148">MMETLDGTEWDVVISGTGFAESLLALSLSRSGKRILHLDKNDYYGGHEAALSLSEAEAWASRFAEDAPQCRFTKASVTKPAASEAEHGNQLSSSRAYSLALAPHLIYARSNLVPALVSSRSHSQLDFQAVGSWFVVGSSADSSQAQERLTRVPSGREDVFQDKSFDLKAKRSLMKFLRFVVAYEDQPDIWQGSRQLPFPIFLEQKFGLPASSHEPILALTMSARSTSTEHALPRIARHLHSLGIFGPGFGAVLSKWGGLAEIAQVACRACAVGGGVYVLNKSIKSMTPAHDDSGHCLELSDGEKLLTTWLCGSVDDLSALPLGTNATTSSRYSTSRSISIISSPLPSLFPPTSEGGVAPAGAVVVVPSSDASEPPVHMFVHTSDAGECPMNQSVIYSSIAMPHDSGLPHLERAVVSLLGGVREQPSPQVLWSLRYQQQHTDLEYSVTDAQEGVIVLSALSRDLVLEDSSLDNVKIAWQQITGDSENAFMNFESREGANEEEE</sequence>
<name>A0ACC3N0X3_9PEZI</name>
<evidence type="ECO:0000313" key="1">
    <source>
        <dbReference type="EMBL" id="KAK3707164.1"/>
    </source>
</evidence>
<reference evidence="1" key="1">
    <citation type="submission" date="2023-07" db="EMBL/GenBank/DDBJ databases">
        <title>Black Yeasts Isolated from many extreme environments.</title>
        <authorList>
            <person name="Coleine C."/>
            <person name="Stajich J.E."/>
            <person name="Selbmann L."/>
        </authorList>
    </citation>
    <scope>NUCLEOTIDE SEQUENCE</scope>
    <source>
        <strain evidence="1">CCFEE 5714</strain>
    </source>
</reference>
<gene>
    <name evidence="1" type="primary">MRS6_2</name>
    <name evidence="1" type="ORF">LTR37_012333</name>
</gene>
<evidence type="ECO:0000313" key="2">
    <source>
        <dbReference type="Proteomes" id="UP001281147"/>
    </source>
</evidence>
<keyword evidence="2" id="KW-1185">Reference proteome</keyword>
<organism evidence="1 2">
    <name type="scientific">Vermiconidia calcicola</name>
    <dbReference type="NCBI Taxonomy" id="1690605"/>
    <lineage>
        <taxon>Eukaryota</taxon>
        <taxon>Fungi</taxon>
        <taxon>Dikarya</taxon>
        <taxon>Ascomycota</taxon>
        <taxon>Pezizomycotina</taxon>
        <taxon>Dothideomycetes</taxon>
        <taxon>Dothideomycetidae</taxon>
        <taxon>Mycosphaerellales</taxon>
        <taxon>Extremaceae</taxon>
        <taxon>Vermiconidia</taxon>
    </lineage>
</organism>
<dbReference type="Proteomes" id="UP001281147">
    <property type="component" value="Unassembled WGS sequence"/>
</dbReference>
<protein>
    <submittedName>
        <fullName evidence="1">Rab proteins geranylgeranyltransferase component A</fullName>
    </submittedName>
</protein>
<proteinExistence type="predicted"/>
<dbReference type="EMBL" id="JAUTXU010000113">
    <property type="protein sequence ID" value="KAK3707164.1"/>
    <property type="molecule type" value="Genomic_DNA"/>
</dbReference>